<dbReference type="InterPro" id="IPR016102">
    <property type="entry name" value="Succinyl-CoA_synth-like"/>
</dbReference>
<dbReference type="GO" id="GO:0016874">
    <property type="term" value="F:ligase activity"/>
    <property type="evidence" value="ECO:0007669"/>
    <property type="project" value="UniProtKB-KW"/>
</dbReference>
<keyword evidence="5" id="KW-0067">ATP-binding</keyword>
<dbReference type="Gene3D" id="3.40.50.261">
    <property type="entry name" value="Succinyl-CoA synthetase domains"/>
    <property type="match status" value="2"/>
</dbReference>
<keyword evidence="4" id="KW-0547">Nucleotide-binding</keyword>
<dbReference type="Pfam" id="PF13380">
    <property type="entry name" value="CoA_binding_2"/>
    <property type="match status" value="1"/>
</dbReference>
<evidence type="ECO:0000256" key="5">
    <source>
        <dbReference type="ARBA" id="ARBA00022840"/>
    </source>
</evidence>
<dbReference type="InterPro" id="IPR036291">
    <property type="entry name" value="NAD(P)-bd_dom_sf"/>
</dbReference>
<evidence type="ECO:0000313" key="7">
    <source>
        <dbReference type="EMBL" id="XAT63637.1"/>
    </source>
</evidence>
<dbReference type="SMART" id="SM00881">
    <property type="entry name" value="CoA_binding"/>
    <property type="match status" value="1"/>
</dbReference>
<dbReference type="SUPFAM" id="SSF51735">
    <property type="entry name" value="NAD(P)-binding Rossmann-fold domains"/>
    <property type="match status" value="1"/>
</dbReference>
<sequence length="460" mass="50784">MYAVHLRTLFNPKTVAVAGATDNEEKMGYHVMKSLVESFDGEIYPLNPGKNQVFGMTAYSRVGDLPVTPDLAIIVIPREKIRDVLGEFLDRGTRAFVIITSGFREAEIPDGGKLHEELKSLVEKENAVVIGPNTFGIVNVRSRLNASFTPALFKVKSGNIALVSQSGGICHLIAPYAMKEGIGFSKIIGLGNRLNVDFPEMLEYLAGDDDTDCIALYIEGTENPRKMLEKIYEICRSKPVVAMKSGRFRKADRASKSHTGSMAGDYRIFVSALKQYGAVVAETLEELVSFAKALSMQKPVFGDRVAVVSLVAGLGMVACDTVEKCGMKLARFSEDTRHQLFELLPPYTIRDNPVDLGFVANDVDLCGKVIELIAEDENVDGIVLNYIYSWSGEFLKVPVNSIVRAARQKPMTVCLNYPPGTWNDVRERIEEGGVPVYSTPEIAVKSIWALRNYGRILLRE</sequence>
<gene>
    <name evidence="7" type="ORF">LPQ35_10320</name>
</gene>
<dbReference type="SUPFAM" id="SSF52210">
    <property type="entry name" value="Succinyl-CoA synthetase domains"/>
    <property type="match status" value="2"/>
</dbReference>
<comment type="catalytic activity">
    <reaction evidence="1">
        <text>acetate + ATP + CoA = acetyl-CoA + ADP + phosphate</text>
        <dbReference type="Rhea" id="RHEA:15081"/>
        <dbReference type="ChEBI" id="CHEBI:30089"/>
        <dbReference type="ChEBI" id="CHEBI:30616"/>
        <dbReference type="ChEBI" id="CHEBI:43474"/>
        <dbReference type="ChEBI" id="CHEBI:57287"/>
        <dbReference type="ChEBI" id="CHEBI:57288"/>
        <dbReference type="ChEBI" id="CHEBI:456216"/>
        <dbReference type="EC" id="6.2.1.13"/>
    </reaction>
</comment>
<dbReference type="Proteomes" id="UP001492541">
    <property type="component" value="Chromosome"/>
</dbReference>
<feature type="domain" description="CoA-binding" evidence="6">
    <location>
        <begin position="9"/>
        <end position="103"/>
    </location>
</feature>
<keyword evidence="8" id="KW-1185">Reference proteome</keyword>
<accession>A0ABZ3H248</accession>
<dbReference type="Gene3D" id="3.40.50.720">
    <property type="entry name" value="NAD(P)-binding Rossmann-like Domain"/>
    <property type="match status" value="1"/>
</dbReference>
<dbReference type="Pfam" id="PF13607">
    <property type="entry name" value="Succ_CoA_lig"/>
    <property type="match status" value="1"/>
</dbReference>
<proteinExistence type="predicted"/>
<evidence type="ECO:0000256" key="1">
    <source>
        <dbReference type="ARBA" id="ARBA00001619"/>
    </source>
</evidence>
<dbReference type="InterPro" id="IPR003781">
    <property type="entry name" value="CoA-bd"/>
</dbReference>
<reference evidence="7 8" key="1">
    <citation type="submission" date="2021-11" db="EMBL/GenBank/DDBJ databases">
        <title>Whole genome of Geoglobus acetivorans.</title>
        <authorList>
            <person name="Liu D."/>
        </authorList>
    </citation>
    <scope>NUCLEOTIDE SEQUENCE [LARGE SCALE GENOMIC DNA]</scope>
    <source>
        <strain evidence="7 8">SBH6</strain>
    </source>
</reference>
<dbReference type="InterPro" id="IPR051538">
    <property type="entry name" value="Acyl-CoA_Synth/Transferase"/>
</dbReference>
<dbReference type="GeneID" id="90450093"/>
<evidence type="ECO:0000259" key="6">
    <source>
        <dbReference type="SMART" id="SM00881"/>
    </source>
</evidence>
<dbReference type="EC" id="6.2.1.13" evidence="2"/>
<dbReference type="EMBL" id="CP087714">
    <property type="protein sequence ID" value="XAT63637.1"/>
    <property type="molecule type" value="Genomic_DNA"/>
</dbReference>
<evidence type="ECO:0000256" key="4">
    <source>
        <dbReference type="ARBA" id="ARBA00022741"/>
    </source>
</evidence>
<dbReference type="RefSeq" id="WP_193807144.1">
    <property type="nucleotide sequence ID" value="NZ_CP087714.1"/>
</dbReference>
<name>A0ABZ3H248_GEOAI</name>
<dbReference type="InterPro" id="IPR032875">
    <property type="entry name" value="Succ_CoA_lig_flav_dom"/>
</dbReference>
<organism evidence="7 8">
    <name type="scientific">Geoglobus acetivorans</name>
    <dbReference type="NCBI Taxonomy" id="565033"/>
    <lineage>
        <taxon>Archaea</taxon>
        <taxon>Methanobacteriati</taxon>
        <taxon>Methanobacteriota</taxon>
        <taxon>Archaeoglobi</taxon>
        <taxon>Archaeoglobales</taxon>
        <taxon>Archaeoglobaceae</taxon>
        <taxon>Geoglobus</taxon>
    </lineage>
</organism>
<evidence type="ECO:0000313" key="8">
    <source>
        <dbReference type="Proteomes" id="UP001492541"/>
    </source>
</evidence>
<keyword evidence="3 7" id="KW-0436">Ligase</keyword>
<evidence type="ECO:0000256" key="3">
    <source>
        <dbReference type="ARBA" id="ARBA00022598"/>
    </source>
</evidence>
<dbReference type="PANTHER" id="PTHR43334:SF2">
    <property type="entry name" value="ACETATE--COA LIGASE [ADP-FORMING]"/>
    <property type="match status" value="1"/>
</dbReference>
<protein>
    <recommendedName>
        <fullName evidence="2">acetate--CoA ligase (ADP-forming)</fullName>
        <ecNumber evidence="2">6.2.1.13</ecNumber>
    </recommendedName>
</protein>
<evidence type="ECO:0000256" key="2">
    <source>
        <dbReference type="ARBA" id="ARBA00012957"/>
    </source>
</evidence>
<dbReference type="PANTHER" id="PTHR43334">
    <property type="entry name" value="ACETATE--COA LIGASE [ADP-FORMING]"/>
    <property type="match status" value="1"/>
</dbReference>